<keyword evidence="5" id="KW-0862">Zinc</keyword>
<dbReference type="SMART" id="SM00382">
    <property type="entry name" value="AAA"/>
    <property type="match status" value="2"/>
</dbReference>
<evidence type="ECO:0000256" key="4">
    <source>
        <dbReference type="ARBA" id="ARBA00022771"/>
    </source>
</evidence>
<dbReference type="Gene3D" id="3.40.50.300">
    <property type="entry name" value="P-loop containing nucleotide triphosphate hydrolases"/>
    <property type="match status" value="2"/>
</dbReference>
<reference evidence="8" key="1">
    <citation type="submission" date="2021-01" db="EMBL/GenBank/DDBJ databases">
        <authorList>
            <person name="Corre E."/>
            <person name="Pelletier E."/>
            <person name="Niang G."/>
            <person name="Scheremetjew M."/>
            <person name="Finn R."/>
            <person name="Kale V."/>
            <person name="Holt S."/>
            <person name="Cochrane G."/>
            <person name="Meng A."/>
            <person name="Brown T."/>
            <person name="Cohen L."/>
        </authorList>
    </citation>
    <scope>NUCLEOTIDE SEQUENCE</scope>
    <source>
        <strain evidence="8">Isolate 1302-5</strain>
    </source>
</reference>
<accession>A0A7S4IA45</accession>
<dbReference type="GO" id="GO:0002376">
    <property type="term" value="P:immune system process"/>
    <property type="evidence" value="ECO:0007669"/>
    <property type="project" value="UniProtKB-KW"/>
</dbReference>
<dbReference type="InterPro" id="IPR031248">
    <property type="entry name" value="RNF213"/>
</dbReference>
<comment type="subcellular location">
    <subcellularLocation>
        <location evidence="1">Cytoplasm</location>
    </subcellularLocation>
</comment>
<evidence type="ECO:0000256" key="5">
    <source>
        <dbReference type="ARBA" id="ARBA00022833"/>
    </source>
</evidence>
<keyword evidence="3" id="KW-0479">Metal-binding</keyword>
<dbReference type="GO" id="GO:0004842">
    <property type="term" value="F:ubiquitin-protein transferase activity"/>
    <property type="evidence" value="ECO:0007669"/>
    <property type="project" value="InterPro"/>
</dbReference>
<dbReference type="Pfam" id="PF20173">
    <property type="entry name" value="ZnF_RZ-type"/>
    <property type="match status" value="1"/>
</dbReference>
<evidence type="ECO:0000259" key="7">
    <source>
        <dbReference type="PROSITE" id="PS51981"/>
    </source>
</evidence>
<protein>
    <recommendedName>
        <fullName evidence="7">RZ-type domain-containing protein</fullName>
    </recommendedName>
</protein>
<keyword evidence="4" id="KW-0863">Zinc-finger</keyword>
<dbReference type="GO" id="GO:0005524">
    <property type="term" value="F:ATP binding"/>
    <property type="evidence" value="ECO:0007669"/>
    <property type="project" value="InterPro"/>
</dbReference>
<organism evidence="8">
    <name type="scientific">Odontella aurita</name>
    <dbReference type="NCBI Taxonomy" id="265563"/>
    <lineage>
        <taxon>Eukaryota</taxon>
        <taxon>Sar</taxon>
        <taxon>Stramenopiles</taxon>
        <taxon>Ochrophyta</taxon>
        <taxon>Bacillariophyta</taxon>
        <taxon>Mediophyceae</taxon>
        <taxon>Biddulphiophycidae</taxon>
        <taxon>Eupodiscales</taxon>
        <taxon>Odontellaceae</taxon>
        <taxon>Odontella</taxon>
    </lineage>
</organism>
<dbReference type="InterPro" id="IPR003593">
    <property type="entry name" value="AAA+_ATPase"/>
</dbReference>
<dbReference type="InterPro" id="IPR046439">
    <property type="entry name" value="ZF_RZ_dom"/>
</dbReference>
<dbReference type="CDD" id="cd00009">
    <property type="entry name" value="AAA"/>
    <property type="match status" value="1"/>
</dbReference>
<proteinExistence type="predicted"/>
<dbReference type="GO" id="GO:0016887">
    <property type="term" value="F:ATP hydrolysis activity"/>
    <property type="evidence" value="ECO:0007669"/>
    <property type="project" value="InterPro"/>
</dbReference>
<evidence type="ECO:0000313" key="8">
    <source>
        <dbReference type="EMBL" id="CAE2222853.1"/>
    </source>
</evidence>
<evidence type="ECO:0000256" key="1">
    <source>
        <dbReference type="ARBA" id="ARBA00004496"/>
    </source>
</evidence>
<dbReference type="EMBL" id="HBKQ01013163">
    <property type="protein sequence ID" value="CAE2222853.1"/>
    <property type="molecule type" value="Transcribed_RNA"/>
</dbReference>
<evidence type="ECO:0000256" key="3">
    <source>
        <dbReference type="ARBA" id="ARBA00022723"/>
    </source>
</evidence>
<dbReference type="InterPro" id="IPR011704">
    <property type="entry name" value="ATPase_dyneun-rel_AAA"/>
</dbReference>
<keyword evidence="2" id="KW-0963">Cytoplasm</keyword>
<dbReference type="PANTHER" id="PTHR22605">
    <property type="entry name" value="RZ-TYPE DOMAIN-CONTAINING PROTEIN"/>
    <property type="match status" value="1"/>
</dbReference>
<dbReference type="PANTHER" id="PTHR22605:SF1">
    <property type="entry name" value="RZ-TYPE DOMAIN-CONTAINING PROTEIN"/>
    <property type="match status" value="1"/>
</dbReference>
<dbReference type="GO" id="GO:0005737">
    <property type="term" value="C:cytoplasm"/>
    <property type="evidence" value="ECO:0007669"/>
    <property type="project" value="UniProtKB-SubCell"/>
</dbReference>
<dbReference type="Pfam" id="PF07728">
    <property type="entry name" value="AAA_5"/>
    <property type="match status" value="1"/>
</dbReference>
<keyword evidence="6" id="KW-0391">Immunity</keyword>
<evidence type="ECO:0000256" key="2">
    <source>
        <dbReference type="ARBA" id="ARBA00022490"/>
    </source>
</evidence>
<feature type="domain" description="RZ-type" evidence="7">
    <location>
        <begin position="2246"/>
        <end position="2314"/>
    </location>
</feature>
<dbReference type="SUPFAM" id="SSF52540">
    <property type="entry name" value="P-loop containing nucleoside triphosphate hydrolases"/>
    <property type="match status" value="2"/>
</dbReference>
<name>A0A7S4IA45_9STRA</name>
<dbReference type="InterPro" id="IPR027417">
    <property type="entry name" value="P-loop_NTPase"/>
</dbReference>
<dbReference type="GO" id="GO:0008270">
    <property type="term" value="F:zinc ion binding"/>
    <property type="evidence" value="ECO:0007669"/>
    <property type="project" value="UniProtKB-KW"/>
</dbReference>
<sequence length="2972" mass="328242">MSARTGDNPALDVALHLNIAANAHRSTDELVFCLAVLRQLRLPSGLCVTLSPADALLVELPSLGCADLQRAHPFLAQGNPLPRVMTDPLTNPLDISSDSEFAFQAQYVLKFLRGLAEGRLSSRLPPGQGGRDMDPHQENVVTVDEAARLLGSHEIDLCQGTIRASCFVRYMYEQLQQVEASVFLKMEFAPWFPGEHAGVRGIRDIVVENLIESAKDFAFASSQPAEDPALGIRGQVGFPVIARWNEVRRPLLVFNQASAHATGGHGDFTLLCRDSMQLQGADIAHWKMQPSIFVDFGVAERHQDSRKNKEDKIDLLLRIFGGAGMASGSQQEMLVDRLMQTEFALTYDNVLKMVAIYIRQKAGIPCLLEGENGCGKTRLIQYLADILNITLIQADVHGGFTEADVLAKVSEARAQAIMNEAQTIWLFFDEINTAPDVMGMFKEILCDMQCLGEDLPANLKVMAACNPHRYLDPNAPERGNRCAGALDRKHLVDRDGGSRRQLYEDPLDDRNLVYRVVPIPRSLSQYRWTFGCLSDHDEKLYVSEMVMQSVSDRAARKFLVECILRSHQYLRGWDCYGDISAVSLRDAARCVKVYSWWIDRDASNCEPRSAAILAVALTYYFRLKNTDENESMSTRAPRQELARAVNETSKRCFGNTPSRAGFEDILLNFQHRVVSMLAIPEGIAKNAVLLENIFVVFACVQNRIPVIVVGEPGCSKTLSVQLIFKHSSALERAGFAKMLPVPFQCSRLSTANAIAERFQFAVDFQMKQASSDVLSVLCLDEVGLAEQSEHRPLKVLHRLLEHPEVSFIGLSNWQLDAAKMNRMVLHTCPKLSRSGLVRTAVTIITEGRQNITESRWSSQMVGVNVVKDTVEDIVDAYFCIVHDQPCQHFFGRRDLYSTLQQLARDDQLSCADIRVRNDAVVRVFERNFGGGDDGHQFVYNILARYFDCERIRKAVAARGSMLQGLSCGPSSLTLIRDSLVDFGRPGEDGKPSSLNPRNVMCLTTDEIMWRTLLKDGVLNANLSQVEVLIGSEFPGDTNSALSVYERVNIFRRCMQNGETVVLVNCDDLYGSLYACLNLQYQTYAGRKWCSIALGAESMKVRVHENFKVVVVASAAEAHGGIIPRPFLNRFEKQFISRRNTLAGINMDHSFTLVKDVTARLERMIGIRGSNNQQWMREAFPGATKETIASAIVSAGKLASEDSVLEMLIWSMTPETAAISTDEVFHAYFHQQVHAHLPALLSTLFSDISSLNLIVRTYSFEVPPSILERELTRDAPLPGCIKVVPLRHHRSSADFVSMLEKDVRDGSADDLLVISMPETEVSLKHISHIMHLIDEMRRVHKSECRVVSLVHLDRHRRSQPSILPLLFETGWSSVFIDSVIQPGVQHAASWSDILRSPLLKEIPRRVSVEEPCLKDIVRRALSVLAYPATVDVIDKLNRLQNLASMSAEFCEAIQSVVRSLCCKAQYTAADIVLERQTLSPFLASVLNSHTSAATATRTGSFFERLNAVVDDGLCACVVQILRVLDANDNLALANCRGPVGDLWFSWLQVLTSTAVADMSVESEEPLRAGHRVTVVTEFSSMFPFSIVLFGHAQALLEDAREFDEQQGGEMLSAGLSSLVPEDMSGTQPETGHSAADSIPSMLGTKLTEDFAKRYVHDALSICGIIKSSFCTSGITPDSVASRLVEYVLDTLRLVAESIDRRDDWVNVPLVNVHRAVVDLEATLVGLNALLCALHSAGALGAERCTPGNIDSWLSVSFDLASDVVVDDARAFVSLVDTLESCGTSSLLDLLHVSQKTQQRWSALKIRRLCASVVVAMEEAGAGADALGGIIQVLPLCDSAVPSLGRIVDFIGPITNDTDFMGIEKATVLRACSAVICRFALDCVFGDNTEPSVADLSLIVALIGESGSGDNDLEFDVSVVRDHIQPVDRQRVIDALSALILTEDCRKRYLFAQVENTIEPFLGNVQGESPLAGSLIRSLESRLSIQNLQQSSTLLVDLVADQSVLVDGRGLSHLLAVAAARRLIGGHNLSYKFVEWPLAVRSIFSDSPPQLIPGIHLFWARRVFRDLGPQHFSERAREGWWPFMADSDVKSCQMLATVEMDGADPFVVLGESYALLSAKVLSRADPDTSASSSSPSAQEAAGTLPVCGMYIPGCVAISMSDKRGVTKRSLDMKLGLTTRAAELPAPYDDLCRLAAEGALLGPQDSPVISLVLRHWTIALGSTDVLHATLVGMLVRNPDIFNNGYVPGMPNDHLAHVRGGADVMNASEFTCPNGHSFFVGECRHQNQVGICPECQAQIGGIGVDGVHQTNGGERAVQGLVLEVGQIPHDGAGERQMTRTEELIVRLVVCLTLAGGLQCSGTVRRQISTLVGQQPTQKIQMQIRRLFDAVCRALQRAEQSVGVLLHLIIHRCTTAASPPRSGDASEASRRAFEQWFVERCCQPVLRNPGESIATLSQSSISRAVARELDTAGGCAENDLDTDDDCTNLLQPHLWKLNPPPMSLASFEGSLADHRENDRVSFGPLMFLLQVVETMELIQDFTALVEWHMWVWRHFSRKHTRQYMKDITVHDVLIEFPEAQSLWVRFEAVWNRITNSSMELHLECQKVPIPEISVHCSLLLTVAADKATAKYLLVLLENIVSMHNGFLSRLQQEAANVQSAKGHIRLVQDISSEPLAIDVCDASQVVQLNVTGLLAIIRQGMYFGATGSCAFDFDSIQKDVLTTFIKNRRHIYTRLPKLRFMGEVNFSVALSKRSGADGKQQEDLSMKAKHAIVSKLETVEAVEEARVVLEECVLFPVMSSIKSLYEFTTETLRIEASRAEFLLMPDGKEPPVMPHHLAALSRLLDQRLSGLDPAKVPDTLPAYASKHLTSCQGSLLTTMLRRLDSAQKTMMTKGLWQFLRDYGKEEMLASAPLKVYLENFEVDTPWSSNSQQQATTFGEFEWFAQHFPDQESDITLALAVDVYRFMVGGGDGTGQQN</sequence>
<gene>
    <name evidence="8" type="ORF">OAUR00152_LOCUS9048</name>
</gene>
<dbReference type="PROSITE" id="PS51981">
    <property type="entry name" value="ZF_RZ"/>
    <property type="match status" value="1"/>
</dbReference>
<evidence type="ECO:0000256" key="6">
    <source>
        <dbReference type="ARBA" id="ARBA00022859"/>
    </source>
</evidence>